<dbReference type="GO" id="GO:0005975">
    <property type="term" value="P:carbohydrate metabolic process"/>
    <property type="evidence" value="ECO:0007669"/>
    <property type="project" value="InterPro"/>
</dbReference>
<keyword evidence="2 6" id="KW-0378">Hydrolase</keyword>
<keyword evidence="3 6" id="KW-0326">Glycosidase</keyword>
<evidence type="ECO:0000256" key="6">
    <source>
        <dbReference type="RuleBase" id="RU361187"/>
    </source>
</evidence>
<protein>
    <submittedName>
        <fullName evidence="9">Beta-xylosidase</fullName>
    </submittedName>
</protein>
<feature type="chain" id="PRO_5002428521" evidence="7">
    <location>
        <begin position="19"/>
        <end position="540"/>
    </location>
</feature>
<evidence type="ECO:0000313" key="9">
    <source>
        <dbReference type="EMBL" id="GAO31193.1"/>
    </source>
</evidence>
<dbReference type="CDD" id="cd09001">
    <property type="entry name" value="GH43_FsAxh1-like"/>
    <property type="match status" value="1"/>
</dbReference>
<feature type="site" description="Important for catalytic activity, responsible for pKa modulation of the active site Glu and correct orientation of both the proton donor and substrate" evidence="5">
    <location>
        <position position="156"/>
    </location>
</feature>
<dbReference type="GO" id="GO:0004553">
    <property type="term" value="F:hydrolase activity, hydrolyzing O-glycosyl compounds"/>
    <property type="evidence" value="ECO:0007669"/>
    <property type="project" value="InterPro"/>
</dbReference>
<evidence type="ECO:0000259" key="8">
    <source>
        <dbReference type="Pfam" id="PF17851"/>
    </source>
</evidence>
<feature type="active site" description="Proton acceptor" evidence="4">
    <location>
        <position position="48"/>
    </location>
</feature>
<comment type="similarity">
    <text evidence="1 6">Belongs to the glycosyl hydrolase 43 family.</text>
</comment>
<evidence type="ECO:0000256" key="5">
    <source>
        <dbReference type="PIRSR" id="PIRSR606710-2"/>
    </source>
</evidence>
<dbReference type="InterPro" id="IPR013320">
    <property type="entry name" value="ConA-like_dom_sf"/>
</dbReference>
<reference evidence="9 10" key="1">
    <citation type="journal article" date="2015" name="Microbes Environ.">
        <title>Distribution and evolution of nitrogen fixation genes in the phylum bacteroidetes.</title>
        <authorList>
            <person name="Inoue J."/>
            <person name="Oshima K."/>
            <person name="Suda W."/>
            <person name="Sakamoto M."/>
            <person name="Iino T."/>
            <person name="Noda S."/>
            <person name="Hongoh Y."/>
            <person name="Hattori M."/>
            <person name="Ohkuma M."/>
        </authorList>
    </citation>
    <scope>NUCLEOTIDE SEQUENCE [LARGE SCALE GENOMIC DNA]</scope>
    <source>
        <strain evidence="9">JCM 15548</strain>
    </source>
</reference>
<evidence type="ECO:0000313" key="10">
    <source>
        <dbReference type="Proteomes" id="UP000032900"/>
    </source>
</evidence>
<dbReference type="InterPro" id="IPR023296">
    <property type="entry name" value="Glyco_hydro_beta-prop_sf"/>
</dbReference>
<feature type="domain" description="Beta-xylosidase C-terminal Concanavalin A-like" evidence="8">
    <location>
        <begin position="342"/>
        <end position="538"/>
    </location>
</feature>
<dbReference type="RefSeq" id="WP_062127035.1">
    <property type="nucleotide sequence ID" value="NZ_BAZW01000040.1"/>
</dbReference>
<evidence type="ECO:0000256" key="7">
    <source>
        <dbReference type="SAM" id="SignalP"/>
    </source>
</evidence>
<dbReference type="SUPFAM" id="SSF49899">
    <property type="entry name" value="Concanavalin A-like lectins/glucanases"/>
    <property type="match status" value="1"/>
</dbReference>
<dbReference type="InterPro" id="IPR051795">
    <property type="entry name" value="Glycosyl_Hydrlase_43"/>
</dbReference>
<dbReference type="InterPro" id="IPR006710">
    <property type="entry name" value="Glyco_hydro_43"/>
</dbReference>
<feature type="active site" description="Proton donor" evidence="4">
    <location>
        <position position="214"/>
    </location>
</feature>
<comment type="caution">
    <text evidence="9">The sequence shown here is derived from an EMBL/GenBank/DDBJ whole genome shotgun (WGS) entry which is preliminary data.</text>
</comment>
<evidence type="ECO:0000256" key="4">
    <source>
        <dbReference type="PIRSR" id="PIRSR606710-1"/>
    </source>
</evidence>
<keyword evidence="10" id="KW-1185">Reference proteome</keyword>
<gene>
    <name evidence="9" type="ORF">JCM15548_13538</name>
</gene>
<proteinExistence type="inferred from homology"/>
<accession>A0A0E9M0W3</accession>
<evidence type="ECO:0000256" key="1">
    <source>
        <dbReference type="ARBA" id="ARBA00009865"/>
    </source>
</evidence>
<dbReference type="Gene3D" id="2.60.120.200">
    <property type="match status" value="1"/>
</dbReference>
<dbReference type="PANTHER" id="PTHR42812">
    <property type="entry name" value="BETA-XYLOSIDASE"/>
    <property type="match status" value="1"/>
</dbReference>
<dbReference type="Pfam" id="PF17851">
    <property type="entry name" value="GH43_C2"/>
    <property type="match status" value="1"/>
</dbReference>
<dbReference type="Proteomes" id="UP000032900">
    <property type="component" value="Unassembled WGS sequence"/>
</dbReference>
<dbReference type="PANTHER" id="PTHR42812:SF12">
    <property type="entry name" value="BETA-XYLOSIDASE-RELATED"/>
    <property type="match status" value="1"/>
</dbReference>
<dbReference type="STRING" id="1236989.JCM15548_13538"/>
<dbReference type="AlphaFoldDB" id="A0A0E9M0W3"/>
<organism evidence="9 10">
    <name type="scientific">Geofilum rubicundum JCM 15548</name>
    <dbReference type="NCBI Taxonomy" id="1236989"/>
    <lineage>
        <taxon>Bacteria</taxon>
        <taxon>Pseudomonadati</taxon>
        <taxon>Bacteroidota</taxon>
        <taxon>Bacteroidia</taxon>
        <taxon>Marinilabiliales</taxon>
        <taxon>Marinilabiliaceae</taxon>
        <taxon>Geofilum</taxon>
    </lineage>
</organism>
<evidence type="ECO:0000256" key="3">
    <source>
        <dbReference type="ARBA" id="ARBA00023295"/>
    </source>
</evidence>
<feature type="signal peptide" evidence="7">
    <location>
        <begin position="1"/>
        <end position="18"/>
    </location>
</feature>
<dbReference type="Pfam" id="PF04616">
    <property type="entry name" value="Glyco_hydro_43"/>
    <property type="match status" value="1"/>
</dbReference>
<dbReference type="EMBL" id="BAZW01000040">
    <property type="protein sequence ID" value="GAO31193.1"/>
    <property type="molecule type" value="Genomic_DNA"/>
</dbReference>
<sequence>MKKAALFFIALSITAALWAQKPYVSDVWVSDQGDGTYKNPILFADYSDPDVVRVGDDYYMTASSFNVIPGLPILHSKDLVNWELIGHALPRQYPLDHFSKPQHGNGVWAPSFRYHEGEFYIYYGDPDFGIYMLKAREAAGPWSQPHLVKEGKGLIDPSPLWDEDGRAYLVHAYAGSRAGIKSILVAAEMHPDGTHLLNEGKMIFDGHAAHETIEGPKFYKHNGYYYIFAPSGGVTFGWQEVLRSKNVYGPYEFRTVMHQGDTDINGPHQGGWVQTQTGEHWFIHFQDRIEYGRITHLNPMTWEDGWPIIGEDTNGDGIGEPVRNYRKPNVGGTFPIATPADSDEFESVELGLQWQWHANPKNTWAFLNPGAKKLRLFSDKLPEGATNYYQVPNLLLQKLPAETFTVDTKMTFGPNENKLGERAGIILMGRSYASLALEDREDGIYLVYNISDDAQYGNPEEEMFAKKMDGNAIYFRISVTADGMAQFSYSENGRRFTALDTPYQIIRGHWIGAKVGLFNVRKETTNNSGFADFDYFRFSK</sequence>
<dbReference type="OrthoDB" id="9801455at2"/>
<name>A0A0E9M0W3_9BACT</name>
<evidence type="ECO:0000256" key="2">
    <source>
        <dbReference type="ARBA" id="ARBA00022801"/>
    </source>
</evidence>
<dbReference type="Gene3D" id="2.115.10.20">
    <property type="entry name" value="Glycosyl hydrolase domain, family 43"/>
    <property type="match status" value="1"/>
</dbReference>
<keyword evidence="7" id="KW-0732">Signal</keyword>
<dbReference type="SUPFAM" id="SSF75005">
    <property type="entry name" value="Arabinanase/levansucrase/invertase"/>
    <property type="match status" value="1"/>
</dbReference>
<dbReference type="InterPro" id="IPR041542">
    <property type="entry name" value="GH43_C2"/>
</dbReference>